<organism evidence="2 3">
    <name type="scientific">Gymnopilus junonius</name>
    <name type="common">Spectacular rustgill mushroom</name>
    <name type="synonym">Gymnopilus spectabilis subsp. junonius</name>
    <dbReference type="NCBI Taxonomy" id="109634"/>
    <lineage>
        <taxon>Eukaryota</taxon>
        <taxon>Fungi</taxon>
        <taxon>Dikarya</taxon>
        <taxon>Basidiomycota</taxon>
        <taxon>Agaricomycotina</taxon>
        <taxon>Agaricomycetes</taxon>
        <taxon>Agaricomycetidae</taxon>
        <taxon>Agaricales</taxon>
        <taxon>Agaricineae</taxon>
        <taxon>Hymenogastraceae</taxon>
        <taxon>Gymnopilus</taxon>
    </lineage>
</organism>
<dbReference type="PANTHER" id="PTHR13169:SF0">
    <property type="entry name" value="UBIQUITIN-LIKE PROTEIN 3"/>
    <property type="match status" value="1"/>
</dbReference>
<proteinExistence type="predicted"/>
<dbReference type="InterPro" id="IPR029071">
    <property type="entry name" value="Ubiquitin-like_domsf"/>
</dbReference>
<name>A0A9P5NW07_GYMJU</name>
<feature type="domain" description="Ubiquitin-like" evidence="1">
    <location>
        <begin position="16"/>
        <end position="80"/>
    </location>
</feature>
<sequence length="123" mass="13901">MQELAVDEVVPQMPQTYLTFLLISGKRRTMSFEPETAIGRVKELVWNAWPSDWQDDRPPAPSYLRVLYYGRLLQDDETLTTGPTPTIMHLSIRPYAPPNEDNSATNEPLDVADSAGCCRCIIC</sequence>
<dbReference type="PROSITE" id="PS50053">
    <property type="entry name" value="UBIQUITIN_2"/>
    <property type="match status" value="1"/>
</dbReference>
<dbReference type="InterPro" id="IPR000626">
    <property type="entry name" value="Ubiquitin-like_dom"/>
</dbReference>
<dbReference type="InterPro" id="IPR039540">
    <property type="entry name" value="UBL3-like_ubiquitin_dom"/>
</dbReference>
<evidence type="ECO:0000313" key="2">
    <source>
        <dbReference type="EMBL" id="KAF8908600.1"/>
    </source>
</evidence>
<dbReference type="Gene3D" id="3.10.20.90">
    <property type="entry name" value="Phosphatidylinositol 3-kinase Catalytic Subunit, Chain A, domain 1"/>
    <property type="match status" value="1"/>
</dbReference>
<dbReference type="InterPro" id="IPR040015">
    <property type="entry name" value="UBL3-like"/>
</dbReference>
<gene>
    <name evidence="2" type="ORF">CPB84DRAFT_1813323</name>
</gene>
<protein>
    <submittedName>
        <fullName evidence="2">Ubiquitin-related domain-containing protein</fullName>
    </submittedName>
</protein>
<keyword evidence="3" id="KW-1185">Reference proteome</keyword>
<dbReference type="OrthoDB" id="1043111at2759"/>
<comment type="caution">
    <text evidence="2">The sequence shown here is derived from an EMBL/GenBank/DDBJ whole genome shotgun (WGS) entry which is preliminary data.</text>
</comment>
<dbReference type="SUPFAM" id="SSF54236">
    <property type="entry name" value="Ubiquitin-like"/>
    <property type="match status" value="1"/>
</dbReference>
<dbReference type="PANTHER" id="PTHR13169">
    <property type="entry name" value="UBIQUITIN-LIKE PROTEIN 3 HCG-1 PROTEIN"/>
    <property type="match status" value="1"/>
</dbReference>
<dbReference type="Pfam" id="PF13881">
    <property type="entry name" value="Rad60-SLD_2"/>
    <property type="match status" value="1"/>
</dbReference>
<dbReference type="EMBL" id="JADNYJ010000011">
    <property type="protein sequence ID" value="KAF8908600.1"/>
    <property type="molecule type" value="Genomic_DNA"/>
</dbReference>
<evidence type="ECO:0000313" key="3">
    <source>
        <dbReference type="Proteomes" id="UP000724874"/>
    </source>
</evidence>
<accession>A0A9P5NW07</accession>
<dbReference type="Proteomes" id="UP000724874">
    <property type="component" value="Unassembled WGS sequence"/>
</dbReference>
<dbReference type="AlphaFoldDB" id="A0A9P5NW07"/>
<evidence type="ECO:0000259" key="1">
    <source>
        <dbReference type="PROSITE" id="PS50053"/>
    </source>
</evidence>
<reference evidence="2" key="1">
    <citation type="submission" date="2020-11" db="EMBL/GenBank/DDBJ databases">
        <authorList>
            <consortium name="DOE Joint Genome Institute"/>
            <person name="Ahrendt S."/>
            <person name="Riley R."/>
            <person name="Andreopoulos W."/>
            <person name="LaButti K."/>
            <person name="Pangilinan J."/>
            <person name="Ruiz-duenas F.J."/>
            <person name="Barrasa J.M."/>
            <person name="Sanchez-Garcia M."/>
            <person name="Camarero S."/>
            <person name="Miyauchi S."/>
            <person name="Serrano A."/>
            <person name="Linde D."/>
            <person name="Babiker R."/>
            <person name="Drula E."/>
            <person name="Ayuso-Fernandez I."/>
            <person name="Pacheco R."/>
            <person name="Padilla G."/>
            <person name="Ferreira P."/>
            <person name="Barriuso J."/>
            <person name="Kellner H."/>
            <person name="Castanera R."/>
            <person name="Alfaro M."/>
            <person name="Ramirez L."/>
            <person name="Pisabarro A.G."/>
            <person name="Kuo A."/>
            <person name="Tritt A."/>
            <person name="Lipzen A."/>
            <person name="He G."/>
            <person name="Yan M."/>
            <person name="Ng V."/>
            <person name="Cullen D."/>
            <person name="Martin F."/>
            <person name="Rosso M.-N."/>
            <person name="Henrissat B."/>
            <person name="Hibbett D."/>
            <person name="Martinez A.T."/>
            <person name="Grigoriev I.V."/>
        </authorList>
    </citation>
    <scope>NUCLEOTIDE SEQUENCE</scope>
    <source>
        <strain evidence="2">AH 44721</strain>
    </source>
</reference>